<dbReference type="EMBL" id="CAEKDK010000005">
    <property type="protein sequence ID" value="CAB4279292.1"/>
    <property type="molecule type" value="Genomic_DNA"/>
</dbReference>
<dbReference type="AlphaFoldDB" id="A0A6J5UTD5"/>
<protein>
    <submittedName>
        <fullName evidence="1">Uncharacterized protein</fullName>
    </submittedName>
</protein>
<name>A0A6J5UTD5_PRUAR</name>
<proteinExistence type="predicted"/>
<reference evidence="1 2" key="1">
    <citation type="submission" date="2020-05" db="EMBL/GenBank/DDBJ databases">
        <authorList>
            <person name="Campoy J."/>
            <person name="Schneeberger K."/>
            <person name="Spophaly S."/>
        </authorList>
    </citation>
    <scope>NUCLEOTIDE SEQUENCE [LARGE SCALE GENOMIC DNA]</scope>
    <source>
        <strain evidence="1">PruArmRojPasFocal</strain>
    </source>
</reference>
<evidence type="ECO:0000313" key="1">
    <source>
        <dbReference type="EMBL" id="CAB4279292.1"/>
    </source>
</evidence>
<evidence type="ECO:0000313" key="2">
    <source>
        <dbReference type="Proteomes" id="UP000507222"/>
    </source>
</evidence>
<sequence length="89" mass="10199">MGRRVAEKKRRATGRLWRDTKKKKGHKAWGAAGTKRKSKHIRGFLAMVTSIIIKKRVRNLSMARLCSKTSKEALNIQYNQPMGILGYDD</sequence>
<dbReference type="Proteomes" id="UP000507222">
    <property type="component" value="Unassembled WGS sequence"/>
</dbReference>
<accession>A0A6J5UTD5</accession>
<gene>
    <name evidence="1" type="ORF">CURHAP_LOCUS31498</name>
</gene>
<organism evidence="1 2">
    <name type="scientific">Prunus armeniaca</name>
    <name type="common">Apricot</name>
    <name type="synonym">Armeniaca vulgaris</name>
    <dbReference type="NCBI Taxonomy" id="36596"/>
    <lineage>
        <taxon>Eukaryota</taxon>
        <taxon>Viridiplantae</taxon>
        <taxon>Streptophyta</taxon>
        <taxon>Embryophyta</taxon>
        <taxon>Tracheophyta</taxon>
        <taxon>Spermatophyta</taxon>
        <taxon>Magnoliopsida</taxon>
        <taxon>eudicotyledons</taxon>
        <taxon>Gunneridae</taxon>
        <taxon>Pentapetalae</taxon>
        <taxon>rosids</taxon>
        <taxon>fabids</taxon>
        <taxon>Rosales</taxon>
        <taxon>Rosaceae</taxon>
        <taxon>Amygdaloideae</taxon>
        <taxon>Amygdaleae</taxon>
        <taxon>Prunus</taxon>
    </lineage>
</organism>